<dbReference type="Gene3D" id="3.10.580.10">
    <property type="entry name" value="CBS-domain"/>
    <property type="match status" value="1"/>
</dbReference>
<dbReference type="AlphaFoldDB" id="A0A084SQV7"/>
<evidence type="ECO:0000256" key="15">
    <source>
        <dbReference type="PIRSR" id="PIRSR006404-1"/>
    </source>
</evidence>
<feature type="transmembrane region" description="Helical" evidence="14">
    <location>
        <begin position="21"/>
        <end position="38"/>
    </location>
</feature>
<evidence type="ECO:0000256" key="12">
    <source>
        <dbReference type="ARBA" id="ARBA00023122"/>
    </source>
</evidence>
<dbReference type="InterPro" id="IPR000644">
    <property type="entry name" value="CBS_dom"/>
</dbReference>
<keyword evidence="11 14" id="KW-0482">Metalloprotease</keyword>
<evidence type="ECO:0000256" key="9">
    <source>
        <dbReference type="ARBA" id="ARBA00022833"/>
    </source>
</evidence>
<feature type="domain" description="CBS" evidence="19">
    <location>
        <begin position="250"/>
        <end position="307"/>
    </location>
</feature>
<feature type="transmembrane region" description="Helical" evidence="14">
    <location>
        <begin position="50"/>
        <end position="70"/>
    </location>
</feature>
<name>A0A084SQV7_9BACT</name>
<dbReference type="CDD" id="cd06164">
    <property type="entry name" value="S2P-M50_SpoIVFB_CBS"/>
    <property type="match status" value="1"/>
</dbReference>
<feature type="binding site" evidence="16">
    <location>
        <position position="67"/>
    </location>
    <ligand>
        <name>Zn(2+)</name>
        <dbReference type="ChEBI" id="CHEBI:29105"/>
        <note>catalytic</note>
    </ligand>
</feature>
<comment type="caution">
    <text evidence="20">The sequence shown here is derived from an EMBL/GenBank/DDBJ whole genome shotgun (WGS) entry which is preliminary data.</text>
</comment>
<evidence type="ECO:0000256" key="11">
    <source>
        <dbReference type="ARBA" id="ARBA00023049"/>
    </source>
</evidence>
<evidence type="ECO:0000256" key="18">
    <source>
        <dbReference type="SAM" id="MobiDB-lite"/>
    </source>
</evidence>
<keyword evidence="9 14" id="KW-0862">Zinc</keyword>
<keyword evidence="8 14" id="KW-0378">Hydrolase</keyword>
<evidence type="ECO:0000256" key="6">
    <source>
        <dbReference type="ARBA" id="ARBA00022723"/>
    </source>
</evidence>
<dbReference type="Pfam" id="PF02163">
    <property type="entry name" value="Peptidase_M50"/>
    <property type="match status" value="2"/>
</dbReference>
<dbReference type="InterPro" id="IPR008915">
    <property type="entry name" value="Peptidase_M50"/>
</dbReference>
<evidence type="ECO:0000256" key="13">
    <source>
        <dbReference type="ARBA" id="ARBA00023136"/>
    </source>
</evidence>
<dbReference type="PANTHER" id="PTHR39188">
    <property type="entry name" value="MEMBRANE-ASSOCIATED ZINC METALLOPROTEASE M50B"/>
    <property type="match status" value="1"/>
</dbReference>
<dbReference type="GO" id="GO:0008237">
    <property type="term" value="F:metallopeptidase activity"/>
    <property type="evidence" value="ECO:0007669"/>
    <property type="project" value="UniProtKB-UniRule"/>
</dbReference>
<evidence type="ECO:0000256" key="8">
    <source>
        <dbReference type="ARBA" id="ARBA00022801"/>
    </source>
</evidence>
<dbReference type="GO" id="GO:0005886">
    <property type="term" value="C:plasma membrane"/>
    <property type="evidence" value="ECO:0007669"/>
    <property type="project" value="UniProtKB-SubCell"/>
</dbReference>
<keyword evidence="12 17" id="KW-0129">CBS domain</keyword>
<evidence type="ECO:0000256" key="1">
    <source>
        <dbReference type="ARBA" id="ARBA00004651"/>
    </source>
</evidence>
<dbReference type="EMBL" id="JPMI01000175">
    <property type="protein sequence ID" value="KFA90842.1"/>
    <property type="molecule type" value="Genomic_DNA"/>
</dbReference>
<keyword evidence="7" id="KW-0677">Repeat</keyword>
<evidence type="ECO:0000256" key="3">
    <source>
        <dbReference type="ARBA" id="ARBA00022475"/>
    </source>
</evidence>
<dbReference type="PROSITE" id="PS51371">
    <property type="entry name" value="CBS"/>
    <property type="match status" value="2"/>
</dbReference>
<evidence type="ECO:0000256" key="14">
    <source>
        <dbReference type="PIRNR" id="PIRNR006404"/>
    </source>
</evidence>
<evidence type="ECO:0000256" key="2">
    <source>
        <dbReference type="ARBA" id="ARBA00007931"/>
    </source>
</evidence>
<keyword evidence="4 14" id="KW-0645">Protease</keyword>
<evidence type="ECO:0000256" key="10">
    <source>
        <dbReference type="ARBA" id="ARBA00022989"/>
    </source>
</evidence>
<comment type="similarity">
    <text evidence="2 14">Belongs to the peptidase M50B family.</text>
</comment>
<accession>A0A084SQV7</accession>
<evidence type="ECO:0000256" key="4">
    <source>
        <dbReference type="ARBA" id="ARBA00022670"/>
    </source>
</evidence>
<evidence type="ECO:0000256" key="7">
    <source>
        <dbReference type="ARBA" id="ARBA00022737"/>
    </source>
</evidence>
<proteinExistence type="inferred from homology"/>
<dbReference type="SUPFAM" id="SSF54631">
    <property type="entry name" value="CBS-domain pair"/>
    <property type="match status" value="1"/>
</dbReference>
<feature type="transmembrane region" description="Helical" evidence="14">
    <location>
        <begin position="139"/>
        <end position="162"/>
    </location>
</feature>
<feature type="active site" evidence="15">
    <location>
        <position position="68"/>
    </location>
</feature>
<dbReference type="GO" id="GO:0006508">
    <property type="term" value="P:proteolysis"/>
    <property type="evidence" value="ECO:0007669"/>
    <property type="project" value="UniProtKB-KW"/>
</dbReference>
<feature type="transmembrane region" description="Helical" evidence="14">
    <location>
        <begin position="107"/>
        <end position="127"/>
    </location>
</feature>
<evidence type="ECO:0000256" key="5">
    <source>
        <dbReference type="ARBA" id="ARBA00022692"/>
    </source>
</evidence>
<dbReference type="SMART" id="SM00116">
    <property type="entry name" value="CBS"/>
    <property type="match status" value="2"/>
</dbReference>
<feature type="binding site" evidence="16">
    <location>
        <position position="71"/>
    </location>
    <ligand>
        <name>Zn(2+)</name>
        <dbReference type="ChEBI" id="CHEBI:29105"/>
        <note>catalytic</note>
    </ligand>
</feature>
<dbReference type="PANTHER" id="PTHR39188:SF3">
    <property type="entry name" value="STAGE IV SPORULATION PROTEIN FB"/>
    <property type="match status" value="1"/>
</dbReference>
<dbReference type="GO" id="GO:0046872">
    <property type="term" value="F:metal ion binding"/>
    <property type="evidence" value="ECO:0007669"/>
    <property type="project" value="UniProtKB-UniRule"/>
</dbReference>
<sequence length="383" mass="41131">MRGAIQIATLRGIPIRVHYSFLLVLPFMAWLFGLAMAGGIGAERLRGHPLVWGTGLAVALFLSVLVHELAHSVYALRKGGQVSDITLLMIGGVSRITRMPEGARHEALMALAGPATSLVLGVLLRVGSVPLAAAGAEELAFATAFLGRLNVFLGLFNLLPAFPMDGGRVVRALLTGWLGRVRATQAAALLGKGFALLFGLVGLFGLPGLWPGGNPFLLLIAVFVFMGAAGESREVLLQTLLSGLRVRELMTPRTSAVGAEDSLEEVDTRLRAERRRALPVVEEGRVVGLVTQEAVLRVPAPRRGQTRAREVALPVPELTPETQAWDALREMGQRQLPQLPVVQDGLLVGTLTQEDLVRGIQRRELEGNQRNGPWGVGPRESHT</sequence>
<keyword evidence="6 14" id="KW-0479">Metal-binding</keyword>
<keyword evidence="3 14" id="KW-1003">Cell membrane</keyword>
<dbReference type="RefSeq" id="WP_043400922.1">
    <property type="nucleotide sequence ID" value="NZ_JPMI01000175.1"/>
</dbReference>
<evidence type="ECO:0000259" key="19">
    <source>
        <dbReference type="PROSITE" id="PS51371"/>
    </source>
</evidence>
<dbReference type="InterPro" id="IPR016483">
    <property type="entry name" value="UCP006404_Pept_M50_CBS"/>
</dbReference>
<dbReference type="Pfam" id="PF00571">
    <property type="entry name" value="CBS"/>
    <property type="match status" value="2"/>
</dbReference>
<reference evidence="20 21" key="1">
    <citation type="submission" date="2014-07" db="EMBL/GenBank/DDBJ databases">
        <title>Draft Genome Sequence of Gephyronic Acid Producer, Cystobacter violaceus Strain Cb vi76.</title>
        <authorList>
            <person name="Stevens D.C."/>
            <person name="Young J."/>
            <person name="Carmichael R."/>
            <person name="Tan J."/>
            <person name="Taylor R.E."/>
        </authorList>
    </citation>
    <scope>NUCLEOTIDE SEQUENCE [LARGE SCALE GENOMIC DNA]</scope>
    <source>
        <strain evidence="20 21">Cb vi76</strain>
    </source>
</reference>
<evidence type="ECO:0000256" key="17">
    <source>
        <dbReference type="PROSITE-ProRule" id="PRU00703"/>
    </source>
</evidence>
<evidence type="ECO:0000313" key="21">
    <source>
        <dbReference type="Proteomes" id="UP000028547"/>
    </source>
</evidence>
<organism evidence="20 21">
    <name type="scientific">Archangium violaceum Cb vi76</name>
    <dbReference type="NCBI Taxonomy" id="1406225"/>
    <lineage>
        <taxon>Bacteria</taxon>
        <taxon>Pseudomonadati</taxon>
        <taxon>Myxococcota</taxon>
        <taxon>Myxococcia</taxon>
        <taxon>Myxococcales</taxon>
        <taxon>Cystobacterineae</taxon>
        <taxon>Archangiaceae</taxon>
        <taxon>Archangium</taxon>
    </lineage>
</organism>
<gene>
    <name evidence="20" type="ORF">Q664_26020</name>
</gene>
<keyword evidence="13 14" id="KW-0472">Membrane</keyword>
<feature type="binding site" evidence="16">
    <location>
        <position position="165"/>
    </location>
    <ligand>
        <name>Zn(2+)</name>
        <dbReference type="ChEBI" id="CHEBI:29105"/>
        <note>catalytic</note>
    </ligand>
</feature>
<feature type="transmembrane region" description="Helical" evidence="14">
    <location>
        <begin position="183"/>
        <end position="206"/>
    </location>
</feature>
<keyword evidence="5 14" id="KW-0812">Transmembrane</keyword>
<dbReference type="InterPro" id="IPR046342">
    <property type="entry name" value="CBS_dom_sf"/>
</dbReference>
<feature type="transmembrane region" description="Helical" evidence="14">
    <location>
        <begin position="212"/>
        <end position="230"/>
    </location>
</feature>
<dbReference type="PIRSF" id="PIRSF006404">
    <property type="entry name" value="UCP006404_Pept_M50_CBS"/>
    <property type="match status" value="1"/>
</dbReference>
<dbReference type="Proteomes" id="UP000028547">
    <property type="component" value="Unassembled WGS sequence"/>
</dbReference>
<keyword evidence="10 14" id="KW-1133">Transmembrane helix</keyword>
<evidence type="ECO:0000256" key="16">
    <source>
        <dbReference type="PIRSR" id="PIRSR006404-2"/>
    </source>
</evidence>
<evidence type="ECO:0000313" key="20">
    <source>
        <dbReference type="EMBL" id="KFA90842.1"/>
    </source>
</evidence>
<feature type="domain" description="CBS" evidence="19">
    <location>
        <begin position="308"/>
        <end position="367"/>
    </location>
</feature>
<feature type="region of interest" description="Disordered" evidence="18">
    <location>
        <begin position="362"/>
        <end position="383"/>
    </location>
</feature>
<comment type="cofactor">
    <cofactor evidence="14 16">
        <name>Zn(2+)</name>
        <dbReference type="ChEBI" id="CHEBI:29105"/>
    </cofactor>
    <text evidence="14 16">Binds 1 zinc ion per subunit.</text>
</comment>
<protein>
    <recommendedName>
        <fullName evidence="14">Zinc metalloprotease</fullName>
    </recommendedName>
</protein>
<comment type="subcellular location">
    <subcellularLocation>
        <location evidence="1 14">Cell membrane</location>
        <topology evidence="1 14">Multi-pass membrane protein</topology>
    </subcellularLocation>
</comment>